<proteinExistence type="predicted"/>
<accession>A0A9X9X822</accession>
<dbReference type="EMBL" id="JAAEDL010000003">
    <property type="protein sequence ID" value="MBR0679858.1"/>
    <property type="molecule type" value="Genomic_DNA"/>
</dbReference>
<sequence length="218" mass="24613">MIWSPSRNFCFVHVPKTGGTAIEQAYKPNLRFGDVVLAAWRVSLDNWYEEHLHMGKHSSAAHIAAHMGQDRFRQVLSFAILRDPLDRMVSYYRWIRSYEHPGKAERRLAVHDSFDAFVEEACESLAPQAELVCDHGTGLPMVTVLAPYTRLAEAWRLVCLRLGIVAPLPIANVSGEVKAKVTDHARAVVAGRYARDVELYRQAQARWAAEHARDPARA</sequence>
<dbReference type="RefSeq" id="WP_211845208.1">
    <property type="nucleotide sequence ID" value="NZ_JAAEDL010000003.1"/>
</dbReference>
<reference evidence="1" key="1">
    <citation type="submission" date="2020-01" db="EMBL/GenBank/DDBJ databases">
        <authorList>
            <person name="Rat A."/>
        </authorList>
    </citation>
    <scope>NUCLEOTIDE SEQUENCE</scope>
    <source>
        <strain evidence="1">LMG 31228</strain>
    </source>
</reference>
<gene>
    <name evidence="1" type="ORF">GXW74_05120</name>
</gene>
<comment type="caution">
    <text evidence="1">The sequence shown here is derived from an EMBL/GenBank/DDBJ whole genome shotgun (WGS) entry which is preliminary data.</text>
</comment>
<reference evidence="1" key="2">
    <citation type="journal article" date="2021" name="Syst. Appl. Microbiol.">
        <title>Roseomonas hellenica sp. nov., isolated from roots of wild-growing Alkanna tinctoria.</title>
        <authorList>
            <person name="Rat A."/>
            <person name="Naranjo H.D."/>
            <person name="Lebbe L."/>
            <person name="Cnockaert M."/>
            <person name="Krigas N."/>
            <person name="Grigoriadou K."/>
            <person name="Maloupa E."/>
            <person name="Willems A."/>
        </authorList>
    </citation>
    <scope>NUCLEOTIDE SEQUENCE</scope>
    <source>
        <strain evidence="1">LMG 31228</strain>
    </source>
</reference>
<dbReference type="SUPFAM" id="SSF52540">
    <property type="entry name" value="P-loop containing nucleoside triphosphate hydrolases"/>
    <property type="match status" value="1"/>
</dbReference>
<keyword evidence="2" id="KW-1185">Reference proteome</keyword>
<dbReference type="GO" id="GO:0016020">
    <property type="term" value="C:membrane"/>
    <property type="evidence" value="ECO:0007669"/>
    <property type="project" value="InterPro"/>
</dbReference>
<dbReference type="GO" id="GO:0008146">
    <property type="term" value="F:sulfotransferase activity"/>
    <property type="evidence" value="ECO:0007669"/>
    <property type="project" value="InterPro"/>
</dbReference>
<dbReference type="InterPro" id="IPR027417">
    <property type="entry name" value="P-loop_NTPase"/>
</dbReference>
<organism evidence="1 2">
    <name type="scientific">Neoroseomonas eburnea</name>
    <dbReference type="NCBI Taxonomy" id="1346889"/>
    <lineage>
        <taxon>Bacteria</taxon>
        <taxon>Pseudomonadati</taxon>
        <taxon>Pseudomonadota</taxon>
        <taxon>Alphaproteobacteria</taxon>
        <taxon>Acetobacterales</taxon>
        <taxon>Acetobacteraceae</taxon>
        <taxon>Neoroseomonas</taxon>
    </lineage>
</organism>
<dbReference type="Gene3D" id="3.40.50.300">
    <property type="entry name" value="P-loop containing nucleotide triphosphate hydrolases"/>
    <property type="match status" value="1"/>
</dbReference>
<dbReference type="AlphaFoldDB" id="A0A9X9X822"/>
<name>A0A9X9X822_9PROT</name>
<dbReference type="Proteomes" id="UP001138709">
    <property type="component" value="Unassembled WGS sequence"/>
</dbReference>
<dbReference type="Pfam" id="PF03567">
    <property type="entry name" value="Sulfotransfer_2"/>
    <property type="match status" value="1"/>
</dbReference>
<protein>
    <submittedName>
        <fullName evidence="1">Sulfotransferase family protein</fullName>
    </submittedName>
</protein>
<evidence type="ECO:0000313" key="2">
    <source>
        <dbReference type="Proteomes" id="UP001138709"/>
    </source>
</evidence>
<evidence type="ECO:0000313" key="1">
    <source>
        <dbReference type="EMBL" id="MBR0679858.1"/>
    </source>
</evidence>
<dbReference type="InterPro" id="IPR005331">
    <property type="entry name" value="Sulfotransferase"/>
</dbReference>